<keyword evidence="2" id="KW-1185">Reference proteome</keyword>
<name>A0A081NMP1_9GAMM</name>
<comment type="caution">
    <text evidence="1">The sequence shown here is derived from an EMBL/GenBank/DDBJ whole genome shotgun (WGS) entry which is preliminary data.</text>
</comment>
<dbReference type="Proteomes" id="UP000028073">
    <property type="component" value="Unassembled WGS sequence"/>
</dbReference>
<organism evidence="1 2">
    <name type="scientific">Endozoicomonas numazuensis</name>
    <dbReference type="NCBI Taxonomy" id="1137799"/>
    <lineage>
        <taxon>Bacteria</taxon>
        <taxon>Pseudomonadati</taxon>
        <taxon>Pseudomonadota</taxon>
        <taxon>Gammaproteobacteria</taxon>
        <taxon>Oceanospirillales</taxon>
        <taxon>Endozoicomonadaceae</taxon>
        <taxon>Endozoicomonas</taxon>
    </lineage>
</organism>
<proteinExistence type="predicted"/>
<sequence length="174" mass="20030">MLLNNVLYRFLKSLALLSSVILSMFAVLFSPTVTADSVSMMKGKPLHDFKALSEAVLEDNRAVRGLIYQEKCHLRSESGEKEFPLAIRPFYYTDFAYVPKTGVLATWHNAEHPHPQGHDKLPYDIVRMSMYIWGAEEDKGLNVKLMLSNYKFEKVLDRVYFCEFGKGIELFRTP</sequence>
<accession>A0A081NMP1</accession>
<evidence type="ECO:0000313" key="1">
    <source>
        <dbReference type="EMBL" id="KEQ19714.1"/>
    </source>
</evidence>
<protein>
    <submittedName>
        <fullName evidence="1">Uncharacterized protein</fullName>
    </submittedName>
</protein>
<gene>
    <name evidence="1" type="ORF">GZ78_07510</name>
</gene>
<reference evidence="1 2" key="1">
    <citation type="submission" date="2014-06" db="EMBL/GenBank/DDBJ databases">
        <title>Whole Genome Sequences of Three Symbiotic Endozoicomonas Bacteria.</title>
        <authorList>
            <person name="Neave M.J."/>
            <person name="Apprill A."/>
            <person name="Voolstra C.R."/>
        </authorList>
    </citation>
    <scope>NUCLEOTIDE SEQUENCE [LARGE SCALE GENOMIC DNA]</scope>
    <source>
        <strain evidence="1 2">DSM 25634</strain>
    </source>
</reference>
<evidence type="ECO:0000313" key="2">
    <source>
        <dbReference type="Proteomes" id="UP000028073"/>
    </source>
</evidence>
<dbReference type="EMBL" id="JOKH01000001">
    <property type="protein sequence ID" value="KEQ19714.1"/>
    <property type="molecule type" value="Genomic_DNA"/>
</dbReference>
<dbReference type="AlphaFoldDB" id="A0A081NMP1"/>